<proteinExistence type="predicted"/>
<gene>
    <name evidence="2" type="ORF">HannXRQ_Chr03g0069871</name>
</gene>
<feature type="region of interest" description="Disordered" evidence="1">
    <location>
        <begin position="160"/>
        <end position="185"/>
    </location>
</feature>
<dbReference type="AlphaFoldDB" id="A0A251V5Q9"/>
<evidence type="ECO:0000256" key="1">
    <source>
        <dbReference type="SAM" id="MobiDB-lite"/>
    </source>
</evidence>
<organism evidence="2 3">
    <name type="scientific">Helianthus annuus</name>
    <name type="common">Common sunflower</name>
    <dbReference type="NCBI Taxonomy" id="4232"/>
    <lineage>
        <taxon>Eukaryota</taxon>
        <taxon>Viridiplantae</taxon>
        <taxon>Streptophyta</taxon>
        <taxon>Embryophyta</taxon>
        <taxon>Tracheophyta</taxon>
        <taxon>Spermatophyta</taxon>
        <taxon>Magnoliopsida</taxon>
        <taxon>eudicotyledons</taxon>
        <taxon>Gunneridae</taxon>
        <taxon>Pentapetalae</taxon>
        <taxon>asterids</taxon>
        <taxon>campanulids</taxon>
        <taxon>Asterales</taxon>
        <taxon>Asteraceae</taxon>
        <taxon>Asteroideae</taxon>
        <taxon>Heliantheae alliance</taxon>
        <taxon>Heliantheae</taxon>
        <taxon>Helianthus</taxon>
    </lineage>
</organism>
<evidence type="ECO:0000313" key="3">
    <source>
        <dbReference type="Proteomes" id="UP000215914"/>
    </source>
</evidence>
<evidence type="ECO:0000313" key="2">
    <source>
        <dbReference type="EMBL" id="OTG30930.1"/>
    </source>
</evidence>
<feature type="compositionally biased region" description="Low complexity" evidence="1">
    <location>
        <begin position="164"/>
        <end position="175"/>
    </location>
</feature>
<accession>A0A251V5Q9</accession>
<keyword evidence="3" id="KW-1185">Reference proteome</keyword>
<dbReference type="Proteomes" id="UP000215914">
    <property type="component" value="Chromosome 3"/>
</dbReference>
<protein>
    <submittedName>
        <fullName evidence="2">Uncharacterized protein</fullName>
    </submittedName>
</protein>
<dbReference type="EMBL" id="CM007892">
    <property type="protein sequence ID" value="OTG30930.1"/>
    <property type="molecule type" value="Genomic_DNA"/>
</dbReference>
<name>A0A251V5Q9_HELAN</name>
<dbReference type="InParanoid" id="A0A251V5Q9"/>
<reference evidence="3" key="1">
    <citation type="journal article" date="2017" name="Nature">
        <title>The sunflower genome provides insights into oil metabolism, flowering and Asterid evolution.</title>
        <authorList>
            <person name="Badouin H."/>
            <person name="Gouzy J."/>
            <person name="Grassa C.J."/>
            <person name="Murat F."/>
            <person name="Staton S.E."/>
            <person name="Cottret L."/>
            <person name="Lelandais-Briere C."/>
            <person name="Owens G.L."/>
            <person name="Carrere S."/>
            <person name="Mayjonade B."/>
            <person name="Legrand L."/>
            <person name="Gill N."/>
            <person name="Kane N.C."/>
            <person name="Bowers J.E."/>
            <person name="Hubner S."/>
            <person name="Bellec A."/>
            <person name="Berard A."/>
            <person name="Berges H."/>
            <person name="Blanchet N."/>
            <person name="Boniface M.C."/>
            <person name="Brunel D."/>
            <person name="Catrice O."/>
            <person name="Chaidir N."/>
            <person name="Claudel C."/>
            <person name="Donnadieu C."/>
            <person name="Faraut T."/>
            <person name="Fievet G."/>
            <person name="Helmstetter N."/>
            <person name="King M."/>
            <person name="Knapp S.J."/>
            <person name="Lai Z."/>
            <person name="Le Paslier M.C."/>
            <person name="Lippi Y."/>
            <person name="Lorenzon L."/>
            <person name="Mandel J.R."/>
            <person name="Marage G."/>
            <person name="Marchand G."/>
            <person name="Marquand E."/>
            <person name="Bret-Mestries E."/>
            <person name="Morien E."/>
            <person name="Nambeesan S."/>
            <person name="Nguyen T."/>
            <person name="Pegot-Espagnet P."/>
            <person name="Pouilly N."/>
            <person name="Raftis F."/>
            <person name="Sallet E."/>
            <person name="Schiex T."/>
            <person name="Thomas J."/>
            <person name="Vandecasteele C."/>
            <person name="Vares D."/>
            <person name="Vear F."/>
            <person name="Vautrin S."/>
            <person name="Crespi M."/>
            <person name="Mangin B."/>
            <person name="Burke J.M."/>
            <person name="Salse J."/>
            <person name="Munos S."/>
            <person name="Vincourt P."/>
            <person name="Rieseberg L.H."/>
            <person name="Langlade N.B."/>
        </authorList>
    </citation>
    <scope>NUCLEOTIDE SEQUENCE [LARGE SCALE GENOMIC DNA]</scope>
    <source>
        <strain evidence="3">cv. SF193</strain>
    </source>
</reference>
<sequence>MVVAHGGSSAWLRQFRSRVWAPVWIVWLRLRFGFRNTVSVQIRFNWFRSGSVGSESDRLVQIRFSRVQSVIPHFCSFRLLDSRQTVTVGLNLVKAGQPRPRCSLVTGSGHRPPYHSPSFESLHKLNEHKEESHHNIISQNLSPSLVQTPTTGVFPAVLSGIGSGRPRTGPSRSPPATHNLFHSPS</sequence>